<dbReference type="SUPFAM" id="SSF52540">
    <property type="entry name" value="P-loop containing nucleoside triphosphate hydrolases"/>
    <property type="match status" value="1"/>
</dbReference>
<dbReference type="PANTHER" id="PTHR32309">
    <property type="entry name" value="TYROSINE-PROTEIN KINASE"/>
    <property type="match status" value="1"/>
</dbReference>
<comment type="caution">
    <text evidence="9">The sequence shown here is derived from an EMBL/GenBank/DDBJ whole genome shotgun (WGS) entry which is preliminary data.</text>
</comment>
<protein>
    <submittedName>
        <fullName evidence="9">Lipopolysaccharide biosynthesis protein</fullName>
    </submittedName>
</protein>
<keyword evidence="6" id="KW-0175">Coiled coil</keyword>
<evidence type="ECO:0000313" key="9">
    <source>
        <dbReference type="EMBL" id="MTW17966.1"/>
    </source>
</evidence>
<reference evidence="9 10" key="1">
    <citation type="submission" date="2019-11" db="EMBL/GenBank/DDBJ databases">
        <title>Whole-genome sequence of Rhodoplanes serenus DSM 18633, type strain.</title>
        <authorList>
            <person name="Kyndt J.A."/>
            <person name="Meyer T.E."/>
        </authorList>
    </citation>
    <scope>NUCLEOTIDE SEQUENCE [LARGE SCALE GENOMIC DNA]</scope>
    <source>
        <strain evidence="9 10">DSM 18633</strain>
    </source>
</reference>
<organism evidence="9 10">
    <name type="scientific">Rhodoplanes serenus</name>
    <dbReference type="NCBI Taxonomy" id="200615"/>
    <lineage>
        <taxon>Bacteria</taxon>
        <taxon>Pseudomonadati</taxon>
        <taxon>Pseudomonadota</taxon>
        <taxon>Alphaproteobacteria</taxon>
        <taxon>Hyphomicrobiales</taxon>
        <taxon>Nitrobacteraceae</taxon>
        <taxon>Rhodoplanes</taxon>
    </lineage>
</organism>
<dbReference type="Pfam" id="PF02706">
    <property type="entry name" value="Wzz"/>
    <property type="match status" value="1"/>
</dbReference>
<evidence type="ECO:0000256" key="7">
    <source>
        <dbReference type="SAM" id="Phobius"/>
    </source>
</evidence>
<dbReference type="PANTHER" id="PTHR32309:SF13">
    <property type="entry name" value="FERRIC ENTEROBACTIN TRANSPORT PROTEIN FEPE"/>
    <property type="match status" value="1"/>
</dbReference>
<dbReference type="EMBL" id="WNKV01000013">
    <property type="protein sequence ID" value="MTW17966.1"/>
    <property type="molecule type" value="Genomic_DNA"/>
</dbReference>
<feature type="transmembrane region" description="Helical" evidence="7">
    <location>
        <begin position="47"/>
        <end position="67"/>
    </location>
</feature>
<sequence length="814" mass="87105">MKSGRVRIVCRSWSPSMSIGTSGDPVAPRVGELDMRAIGRALWRRKWLIILPTLVVALAATVAVNLLTPRYKSEARILYEGRENVFLRPEADRAGVDRTAADQEAMASQVQLILSRELASQVIAELRLAERPEFDPLIEGLSPLKRATVALGISRDPYRMTPEERVLDAWYERLTAYAVDKSRVITLEFQSFDPLLAARVANAIAQGYLKLQQGTKQEETQAASRWLAGEIERLRREVAEAEARVEDFRSRSNLFVGTNNTTLSNQQLGEFNTQLGAARARKADLETRARLLRDMLRRGDAIEASEIVNSEFIRRLSEQRVALRAQLAEQYSTLLDNHPRIKELKAQISDYDRQIRSEVEKLVRTLENDAREAAERVTKLGAELDTLKRQAATSNEDDVRLRALERDAKSKRDLLESYLGKYREATARESIGSAPADARVISRAIVSNTPFFPKKLPMVLVATLATFAVFTGLVTAGELLRAGAPERGELPEPAERSEPRWATAYHDGPAAETMRVAAPREPAQVAAPAGAEAPAEPPARRLFGRLTPALPSFGGARAAAGTGTVAETAESGTETSAGAAASSAVAPSSMVDPSPAIAIDTAAGIAAGGTGEAGGVTLSSIDELASRLRDGAVGRQVAVFGTAPDGRTTQAAIAVARLLSRDSLVVLVRLGSEPAGAIGPLIGGDGPGVTDMVRGEATFGEIIARDKLSRAHVVPRGRGEADTAALLASLRFVTMIDALARTYDHVLIDVGTFEAVACDQMAELAPGGVLVVPDTTDPIAEVAQTRLAGAGYGDGLIVLAGAPLTAPTPHTEAA</sequence>
<feature type="coiled-coil region" evidence="6">
    <location>
        <begin position="224"/>
        <end position="251"/>
    </location>
</feature>
<dbReference type="InterPro" id="IPR003856">
    <property type="entry name" value="LPS_length_determ_N"/>
</dbReference>
<evidence type="ECO:0000256" key="4">
    <source>
        <dbReference type="ARBA" id="ARBA00022989"/>
    </source>
</evidence>
<keyword evidence="3 7" id="KW-0812">Transmembrane</keyword>
<comment type="subcellular location">
    <subcellularLocation>
        <location evidence="1">Cell membrane</location>
        <topology evidence="1">Multi-pass membrane protein</topology>
    </subcellularLocation>
</comment>
<name>A0A9X4XSN9_9BRAD</name>
<keyword evidence="5 7" id="KW-0472">Membrane</keyword>
<dbReference type="AlphaFoldDB" id="A0A9X4XSN9"/>
<dbReference type="GO" id="GO:0005886">
    <property type="term" value="C:plasma membrane"/>
    <property type="evidence" value="ECO:0007669"/>
    <property type="project" value="UniProtKB-SubCell"/>
</dbReference>
<evidence type="ECO:0000256" key="5">
    <source>
        <dbReference type="ARBA" id="ARBA00023136"/>
    </source>
</evidence>
<gene>
    <name evidence="9" type="ORF">GJ689_17305</name>
</gene>
<evidence type="ECO:0000256" key="2">
    <source>
        <dbReference type="ARBA" id="ARBA00022475"/>
    </source>
</evidence>
<dbReference type="InterPro" id="IPR050445">
    <property type="entry name" value="Bact_polysacc_biosynth/exp"/>
</dbReference>
<dbReference type="GO" id="GO:0004713">
    <property type="term" value="F:protein tyrosine kinase activity"/>
    <property type="evidence" value="ECO:0007669"/>
    <property type="project" value="TreeGrafter"/>
</dbReference>
<evidence type="ECO:0000256" key="6">
    <source>
        <dbReference type="SAM" id="Coils"/>
    </source>
</evidence>
<evidence type="ECO:0000256" key="3">
    <source>
        <dbReference type="ARBA" id="ARBA00022692"/>
    </source>
</evidence>
<dbReference type="InterPro" id="IPR027417">
    <property type="entry name" value="P-loop_NTPase"/>
</dbReference>
<evidence type="ECO:0000313" key="10">
    <source>
        <dbReference type="Proteomes" id="UP000438991"/>
    </source>
</evidence>
<accession>A0A9X4XSN9</accession>
<keyword evidence="4 7" id="KW-1133">Transmembrane helix</keyword>
<evidence type="ECO:0000256" key="1">
    <source>
        <dbReference type="ARBA" id="ARBA00004651"/>
    </source>
</evidence>
<dbReference type="Proteomes" id="UP000438991">
    <property type="component" value="Unassembled WGS sequence"/>
</dbReference>
<proteinExistence type="predicted"/>
<feature type="domain" description="Polysaccharide chain length determinant N-terminal" evidence="8">
    <location>
        <begin position="32"/>
        <end position="126"/>
    </location>
</feature>
<dbReference type="Gene3D" id="3.40.50.300">
    <property type="entry name" value="P-loop containing nucleotide triphosphate hydrolases"/>
    <property type="match status" value="1"/>
</dbReference>
<evidence type="ECO:0000259" key="8">
    <source>
        <dbReference type="Pfam" id="PF02706"/>
    </source>
</evidence>
<keyword evidence="2" id="KW-1003">Cell membrane</keyword>
<feature type="coiled-coil region" evidence="6">
    <location>
        <begin position="341"/>
        <end position="421"/>
    </location>
</feature>